<dbReference type="SUPFAM" id="SSF55729">
    <property type="entry name" value="Acyl-CoA N-acyltransferases (Nat)"/>
    <property type="match status" value="1"/>
</dbReference>
<dbReference type="InterPro" id="IPR016181">
    <property type="entry name" value="Acyl_CoA_acyltransferase"/>
</dbReference>
<dbReference type="InterPro" id="IPR000182">
    <property type="entry name" value="GNAT_dom"/>
</dbReference>
<dbReference type="AlphaFoldDB" id="G2PHY2"/>
<evidence type="ECO:0000313" key="3">
    <source>
        <dbReference type="Proteomes" id="UP000008703"/>
    </source>
</evidence>
<name>G2PHY2_STRV4</name>
<evidence type="ECO:0000313" key="2">
    <source>
        <dbReference type="EMBL" id="AEM88933.1"/>
    </source>
</evidence>
<keyword evidence="3" id="KW-1185">Reference proteome</keyword>
<dbReference type="KEGG" id="svl:Strvi_0159"/>
<dbReference type="HOGENOM" id="CLU_1089580_0_0_11"/>
<keyword evidence="2" id="KW-0614">Plasmid</keyword>
<dbReference type="Proteomes" id="UP000008703">
    <property type="component" value="Plasmid pSTRVI02"/>
</dbReference>
<sequence>MSDVPFIRSPRMGDGPRLVELAEMALHSMGAVEFVKGLARQAERHDDDLRELRTNKGTLELLASVRVMDRGDGEVVGFSYCCPPMHWITQDAGAPSFGFVKRIAAALVEIEMIAVMPRYRRQGLARRLVADCEERYRAAGYRVAMVIAERSPAKLISWYVQQGYWFTQVEEPAYVRYWPNRSLDALYGHVTPTQRAGFKALVPGVGVEDAYVDAPVFRRETRYRDVAKGTRTSGIYGLPGVRRVQPLVQVSGLLG</sequence>
<gene>
    <name evidence="2" type="ORF">Strvi_0159</name>
</gene>
<dbReference type="Gene3D" id="3.40.630.30">
    <property type="match status" value="1"/>
</dbReference>
<accession>G2PHY2</accession>
<dbReference type="Pfam" id="PF00583">
    <property type="entry name" value="Acetyltransf_1"/>
    <property type="match status" value="1"/>
</dbReference>
<dbReference type="PROSITE" id="PS51186">
    <property type="entry name" value="GNAT"/>
    <property type="match status" value="1"/>
</dbReference>
<dbReference type="CDD" id="cd04301">
    <property type="entry name" value="NAT_SF"/>
    <property type="match status" value="1"/>
</dbReference>
<geneLocation type="plasmid" evidence="2 3">
    <name>pSTRVI02</name>
</geneLocation>
<proteinExistence type="predicted"/>
<feature type="domain" description="N-acetyltransferase" evidence="1">
    <location>
        <begin position="19"/>
        <end position="193"/>
    </location>
</feature>
<dbReference type="EMBL" id="CP002996">
    <property type="protein sequence ID" value="AEM88933.1"/>
    <property type="molecule type" value="Genomic_DNA"/>
</dbReference>
<protein>
    <submittedName>
        <fullName evidence="2">GCN5-related N-acetyltransferase</fullName>
    </submittedName>
</protein>
<reference evidence="2" key="1">
    <citation type="submission" date="2011-08" db="EMBL/GenBank/DDBJ databases">
        <title>Complete sequence of plasmid 2 of Streptomyces violaceusniger Tu 4113.</title>
        <authorList>
            <consortium name="US DOE Joint Genome Institute"/>
            <person name="Lucas S."/>
            <person name="Han J."/>
            <person name="Lapidus A."/>
            <person name="Cheng J.-F."/>
            <person name="Goodwin L."/>
            <person name="Pitluck S."/>
            <person name="Peters L."/>
            <person name="Ivanova N."/>
            <person name="Daligault H."/>
            <person name="Detter J.C."/>
            <person name="Han C."/>
            <person name="Tapia R."/>
            <person name="Land M."/>
            <person name="Hauser L."/>
            <person name="Kyrpides N."/>
            <person name="Ivanova N."/>
            <person name="Pagani I."/>
            <person name="Hagen A."/>
            <person name="Katz L."/>
            <person name="Fiedler H.-P."/>
            <person name="Keasling J."/>
            <person name="Fortman J."/>
            <person name="Woyke T."/>
        </authorList>
    </citation>
    <scope>NUCLEOTIDE SEQUENCE [LARGE SCALE GENOMIC DNA]</scope>
    <source>
        <strain evidence="2">Tu 4113</strain>
        <plasmid evidence="2">pSTRVI02</plasmid>
    </source>
</reference>
<dbReference type="RefSeq" id="WP_014043868.1">
    <property type="nucleotide sequence ID" value="NC_015952.1"/>
</dbReference>
<organism evidence="2 3">
    <name type="scientific">Streptomyces violaceusniger (strain Tu 4113)</name>
    <dbReference type="NCBI Taxonomy" id="653045"/>
    <lineage>
        <taxon>Bacteria</taxon>
        <taxon>Bacillati</taxon>
        <taxon>Actinomycetota</taxon>
        <taxon>Actinomycetes</taxon>
        <taxon>Kitasatosporales</taxon>
        <taxon>Streptomycetaceae</taxon>
        <taxon>Streptomyces</taxon>
        <taxon>Streptomyces violaceusniger group</taxon>
    </lineage>
</organism>
<evidence type="ECO:0000259" key="1">
    <source>
        <dbReference type="PROSITE" id="PS51186"/>
    </source>
</evidence>
<dbReference type="GO" id="GO:0016747">
    <property type="term" value="F:acyltransferase activity, transferring groups other than amino-acyl groups"/>
    <property type="evidence" value="ECO:0007669"/>
    <property type="project" value="InterPro"/>
</dbReference>